<proteinExistence type="predicted"/>
<reference evidence="1 2" key="1">
    <citation type="submission" date="2016-07" db="EMBL/GenBank/DDBJ databases">
        <title>Draft genome of the white-rot fungus Obba rivulosa 3A-2.</title>
        <authorList>
            <consortium name="DOE Joint Genome Institute"/>
            <person name="Miettinen O."/>
            <person name="Riley R."/>
            <person name="Acob R."/>
            <person name="Barry K."/>
            <person name="Cullen D."/>
            <person name="De Vries R."/>
            <person name="Hainaut M."/>
            <person name="Hatakka A."/>
            <person name="Henrissat B."/>
            <person name="Hilden K."/>
            <person name="Kuo R."/>
            <person name="Labutti K."/>
            <person name="Lipzen A."/>
            <person name="Makela M.R."/>
            <person name="Sandor L."/>
            <person name="Spatafora J.W."/>
            <person name="Grigoriev I.V."/>
            <person name="Hibbett D.S."/>
        </authorList>
    </citation>
    <scope>NUCLEOTIDE SEQUENCE [LARGE SCALE GENOMIC DNA]</scope>
    <source>
        <strain evidence="1 2">3A-2</strain>
    </source>
</reference>
<dbReference type="Proteomes" id="UP000250043">
    <property type="component" value="Unassembled WGS sequence"/>
</dbReference>
<evidence type="ECO:0000313" key="2">
    <source>
        <dbReference type="Proteomes" id="UP000250043"/>
    </source>
</evidence>
<organism evidence="1 2">
    <name type="scientific">Obba rivulosa</name>
    <dbReference type="NCBI Taxonomy" id="1052685"/>
    <lineage>
        <taxon>Eukaryota</taxon>
        <taxon>Fungi</taxon>
        <taxon>Dikarya</taxon>
        <taxon>Basidiomycota</taxon>
        <taxon>Agaricomycotina</taxon>
        <taxon>Agaricomycetes</taxon>
        <taxon>Polyporales</taxon>
        <taxon>Gelatoporiaceae</taxon>
        <taxon>Obba</taxon>
    </lineage>
</organism>
<protein>
    <submittedName>
        <fullName evidence="1">Uncharacterized protein</fullName>
    </submittedName>
</protein>
<name>A0A8E2J3F8_9APHY</name>
<dbReference type="AlphaFoldDB" id="A0A8E2J3F8"/>
<evidence type="ECO:0000313" key="1">
    <source>
        <dbReference type="EMBL" id="OCH93818.1"/>
    </source>
</evidence>
<accession>A0A8E2J3F8</accession>
<sequence>MSEITRMSPCEVRSEIRLPSSSRRLPQLLLGPLRKPGPSGRCLFRPLPTAPISPPPIGLPRCTRPIWPLPCHAPPCPLPTVRPGQPGPPQVLSTQRGPPRAWCMCQQRRATNTVPSGSFAHQPRATFRRLPPSRIHIPNIHPNSARRMPTDWLSFLSADRTRPALCHLSLESSLVRPFPSLAILMLFPSPPAVCTSVAVGFPPLDPRNYPSIPPSGIPFLLCSPACISALGSSNPYVLYLSRVPSARMHAAVHRRAPTSDLLARPMSQNRPPLSGG</sequence>
<gene>
    <name evidence="1" type="ORF">OBBRIDRAFT_251998</name>
</gene>
<keyword evidence="2" id="KW-1185">Reference proteome</keyword>
<dbReference type="EMBL" id="KV722350">
    <property type="protein sequence ID" value="OCH93818.1"/>
    <property type="molecule type" value="Genomic_DNA"/>
</dbReference>